<protein>
    <submittedName>
        <fullName evidence="1">DNA N-6-adenine-methyltransferase</fullName>
    </submittedName>
</protein>
<dbReference type="InterPro" id="IPR008593">
    <property type="entry name" value="Dam_MeTrfase"/>
</dbReference>
<keyword evidence="2" id="KW-1185">Reference proteome</keyword>
<organism evidence="1 2">
    <name type="scientific">Bosea massiliensis</name>
    <dbReference type="NCBI Taxonomy" id="151419"/>
    <lineage>
        <taxon>Bacteria</taxon>
        <taxon>Pseudomonadati</taxon>
        <taxon>Pseudomonadota</taxon>
        <taxon>Alphaproteobacteria</taxon>
        <taxon>Hyphomicrobiales</taxon>
        <taxon>Boseaceae</taxon>
        <taxon>Bosea</taxon>
    </lineage>
</organism>
<accession>A0ABW0P4F4</accession>
<comment type="caution">
    <text evidence="1">The sequence shown here is derived from an EMBL/GenBank/DDBJ whole genome shotgun (WGS) entry which is preliminary data.</text>
</comment>
<dbReference type="EMBL" id="JBHSLU010000063">
    <property type="protein sequence ID" value="MFC5507545.1"/>
    <property type="molecule type" value="Genomic_DNA"/>
</dbReference>
<gene>
    <name evidence="1" type="ORF">ACFPN9_20085</name>
</gene>
<evidence type="ECO:0000313" key="2">
    <source>
        <dbReference type="Proteomes" id="UP001596060"/>
    </source>
</evidence>
<dbReference type="RefSeq" id="WP_377817478.1">
    <property type="nucleotide sequence ID" value="NZ_JBHSLU010000063.1"/>
</dbReference>
<sequence>MKKLGMGGHQSAASQTNTWLTPKFIIDELGPFDLDPCAAPDPKPWPTAKMHYTWPEQDGLALSWGSQRIWLNPPYSASSIGAWLDRLANHGRGTGLIFARTETEAFHRSVWDRADACLFLEGRLYFHHADGKRAAANAGAPSVLIAYGDEDVEKLMRSRLEGKFVALSRPVLIQLVFREDPPMPGWSYVVLEALRSLGGTARLRDLYQALHNHPRAKSNPHWQAKIRQTVSRAGLRRVDNGVYSLAA</sequence>
<name>A0ABW0P4F4_9HYPH</name>
<proteinExistence type="predicted"/>
<reference evidence="2" key="1">
    <citation type="journal article" date="2019" name="Int. J. Syst. Evol. Microbiol.">
        <title>The Global Catalogue of Microorganisms (GCM) 10K type strain sequencing project: providing services to taxonomists for standard genome sequencing and annotation.</title>
        <authorList>
            <consortium name="The Broad Institute Genomics Platform"/>
            <consortium name="The Broad Institute Genome Sequencing Center for Infectious Disease"/>
            <person name="Wu L."/>
            <person name="Ma J."/>
        </authorList>
    </citation>
    <scope>NUCLEOTIDE SEQUENCE [LARGE SCALE GENOMIC DNA]</scope>
    <source>
        <strain evidence="2">CCUG 43117</strain>
    </source>
</reference>
<dbReference type="Proteomes" id="UP001596060">
    <property type="component" value="Unassembled WGS sequence"/>
</dbReference>
<dbReference type="Pfam" id="PF05869">
    <property type="entry name" value="Dam"/>
    <property type="match status" value="1"/>
</dbReference>
<evidence type="ECO:0000313" key="1">
    <source>
        <dbReference type="EMBL" id="MFC5507545.1"/>
    </source>
</evidence>